<feature type="domain" description="DNA primase/polymerase bifunctional N-terminal" evidence="2">
    <location>
        <begin position="35"/>
        <end position="221"/>
    </location>
</feature>
<gene>
    <name evidence="3" type="ORF">ACK4CP_03935</name>
</gene>
<feature type="compositionally biased region" description="Basic and acidic residues" evidence="1">
    <location>
        <begin position="862"/>
        <end position="873"/>
    </location>
</feature>
<dbReference type="RefSeq" id="WP_409548470.1">
    <property type="nucleotide sequence ID" value="NZ_JBKBDE010000001.1"/>
</dbReference>
<dbReference type="InterPro" id="IPR015330">
    <property type="entry name" value="DNA_primase/pol_bifunc_N"/>
</dbReference>
<evidence type="ECO:0000313" key="4">
    <source>
        <dbReference type="Proteomes" id="UP001635817"/>
    </source>
</evidence>
<dbReference type="Pfam" id="PF09250">
    <property type="entry name" value="Prim-Pol"/>
    <property type="match status" value="1"/>
</dbReference>
<sequence>MSAPFSPEELQRVAANRAALADALAAREAEIDTWLERLSDAEAVLMPLMVAGKRPVESKWQETSTIDWDAIEEHVRRGGNVGAHLGASRWVGWDGDNAPATAAMLDAGFDLFTVSAGSRNPAHNHAGGAHCLWRLPGWVPLVRLTGPTKAVVLENGASIDVLAGHHQVVVPPSVVVIKEPVHYIGTYATASEAGYCDPDRDGWLKVAAADDGVLPELPLWALSDELLAYAPEGTVVGEPPAGWEPMAGAVTVWREADARVREPGEGDDELTTAVDQLDLLSMLEAAGIAGDRAGFDSCGPCETWLRKGSDAEKSMTVHDCDQHGARVQVWTTAFADLPQGGHSRLDAYCGLTGRERGAVMKELGLVLPRSLSFADQLDDAADAMEQRAEDPTQCTSTVTRPDPAAVPQLVSLVDGVQTSRTSGEIEVPATADFWRREAGGMRSLALLLRGDHHRADAVLVGADSVVGAPVHADLSEPIDAETVELPSQAEPTTDTAPAVDAEVVDETTAASSSPSNALAVDDAVEGEFVDAWEDGDQEMWTRHRAIEAELRGERDPDTKLWTGMVACLGRIANIAESRGIYMLGFTEACLPRVSARVPANVLLTPRADGIREKSEGVGMGYNSILLGPPATGKTTTQTAASGAIPLLPGIRQCSTGSAEGVIKKARSVSGKGGEETIHATSVYVETDEIKSQNKDLKRDGSMYSAFINSVFFGGTMVGMTASEASRNADIPAHSTRFAQQIGAQPQLCGLLLDDAGSGITARFSWAFTGSVDESALGPLYGKAVPALLPNGLPWDPPTGIPFGFRPYTGPAASDDEDEVPVHEIENIEALPAEWIVVPRDPEEVAAARAESARRSRRTRAALTEDRESGRTSGHDFVRIEKTAALLAFMDGIKQPTEEYVAAAKLLAEATALAAAEAKAQSDSEDEAKARRGGRLRGIEHLHGNAVAKQEGADAVEAAADALYAKLTRPPEGVFVKGKKAKGFGGQTTYGELTAASCVRPEHRPFREAGMALLIQQERITVSAVGNDRRTYTVTAVGAVGQLTAAPAIGSLNA</sequence>
<accession>A0ABW9LNG5</accession>
<comment type="caution">
    <text evidence="3">The sequence shown here is derived from an EMBL/GenBank/DDBJ whole genome shotgun (WGS) entry which is preliminary data.</text>
</comment>
<evidence type="ECO:0000256" key="1">
    <source>
        <dbReference type="SAM" id="MobiDB-lite"/>
    </source>
</evidence>
<evidence type="ECO:0000313" key="3">
    <source>
        <dbReference type="EMBL" id="MFN6549526.1"/>
    </source>
</evidence>
<protein>
    <submittedName>
        <fullName evidence="3">Bifunctional DNA primase/polymerase</fullName>
    </submittedName>
</protein>
<dbReference type="SMART" id="SM00943">
    <property type="entry name" value="Prim-Pol"/>
    <property type="match status" value="1"/>
</dbReference>
<reference evidence="3 4" key="1">
    <citation type="submission" date="2024-12" db="EMBL/GenBank/DDBJ databases">
        <title>The coexistence of Mycolicibacterium septicum and Mycolicibacterium nivoides in clinical samples.</title>
        <authorList>
            <person name="Wang C."/>
            <person name="Feng Y."/>
            <person name="Zong Z."/>
        </authorList>
    </citation>
    <scope>NUCLEOTIDE SEQUENCE [LARGE SCALE GENOMIC DNA]</scope>
    <source>
        <strain evidence="3 4">120310</strain>
    </source>
</reference>
<evidence type="ECO:0000259" key="2">
    <source>
        <dbReference type="SMART" id="SM00943"/>
    </source>
</evidence>
<organism evidence="3 4">
    <name type="scientific">Mycolicibacterium septicum</name>
    <dbReference type="NCBI Taxonomy" id="98668"/>
    <lineage>
        <taxon>Bacteria</taxon>
        <taxon>Bacillati</taxon>
        <taxon>Actinomycetota</taxon>
        <taxon>Actinomycetes</taxon>
        <taxon>Mycobacteriales</taxon>
        <taxon>Mycobacteriaceae</taxon>
        <taxon>Mycolicibacterium</taxon>
    </lineage>
</organism>
<dbReference type="EMBL" id="JBKBDE010000001">
    <property type="protein sequence ID" value="MFN6549526.1"/>
    <property type="molecule type" value="Genomic_DNA"/>
</dbReference>
<proteinExistence type="predicted"/>
<dbReference type="Proteomes" id="UP001635817">
    <property type="component" value="Unassembled WGS sequence"/>
</dbReference>
<feature type="region of interest" description="Disordered" evidence="1">
    <location>
        <begin position="849"/>
        <end position="873"/>
    </location>
</feature>
<keyword evidence="4" id="KW-1185">Reference proteome</keyword>
<name>A0ABW9LNG5_9MYCO</name>